<dbReference type="InterPro" id="IPR027918">
    <property type="entry name" value="HYLS1_C_dom"/>
</dbReference>
<evidence type="ECO:0000259" key="8">
    <source>
        <dbReference type="Pfam" id="PF15311"/>
    </source>
</evidence>
<feature type="non-terminal residue" evidence="9">
    <location>
        <position position="61"/>
    </location>
</feature>
<dbReference type="EMBL" id="VZTY01000794">
    <property type="protein sequence ID" value="NXU47340.1"/>
    <property type="molecule type" value="Genomic_DNA"/>
</dbReference>
<comment type="similarity">
    <text evidence="3">Belongs to the HYLS1 family.</text>
</comment>
<evidence type="ECO:0000313" key="9">
    <source>
        <dbReference type="EMBL" id="NXU47340.1"/>
    </source>
</evidence>
<dbReference type="GO" id="GO:0060271">
    <property type="term" value="P:cilium assembly"/>
    <property type="evidence" value="ECO:0007669"/>
    <property type="project" value="TreeGrafter"/>
</dbReference>
<comment type="subcellular location">
    <subcellularLocation>
        <location evidence="2">Cell projection</location>
        <location evidence="2">Cilium</location>
    </subcellularLocation>
    <subcellularLocation>
        <location evidence="1">Cytoplasm</location>
        <location evidence="1">Cytoskeleton</location>
        <location evidence="1">Microtubule organizing center</location>
        <location evidence="1">Centrosome</location>
        <location evidence="1">Centriole</location>
    </subcellularLocation>
</comment>
<dbReference type="PANTHER" id="PTHR34174:SF1">
    <property type="entry name" value="CENTRIOLAR AND CILIOGENESIS-ASSOCIATED PROTEIN HYLS1"/>
    <property type="match status" value="1"/>
</dbReference>
<comment type="caution">
    <text evidence="9">The sequence shown here is derived from an EMBL/GenBank/DDBJ whole genome shotgun (WGS) entry which is preliminary data.</text>
</comment>
<keyword evidence="5" id="KW-0970">Cilium biogenesis/degradation</keyword>
<evidence type="ECO:0000313" key="10">
    <source>
        <dbReference type="Proteomes" id="UP000582182"/>
    </source>
</evidence>
<gene>
    <name evidence="9" type="primary">Hyls1</name>
    <name evidence="9" type="ORF">TURVEL_R10472</name>
</gene>
<dbReference type="PANTHER" id="PTHR34174">
    <property type="entry name" value="HYDROLETHALUS SYNDROME PROTEIN 1"/>
    <property type="match status" value="1"/>
</dbReference>
<feature type="non-terminal residue" evidence="9">
    <location>
        <position position="1"/>
    </location>
</feature>
<dbReference type="Pfam" id="PF15311">
    <property type="entry name" value="HYLS1_C"/>
    <property type="match status" value="1"/>
</dbReference>
<evidence type="ECO:0000256" key="4">
    <source>
        <dbReference type="ARBA" id="ARBA00022490"/>
    </source>
</evidence>
<dbReference type="GO" id="GO:0005814">
    <property type="term" value="C:centriole"/>
    <property type="evidence" value="ECO:0007669"/>
    <property type="project" value="UniProtKB-SubCell"/>
</dbReference>
<evidence type="ECO:0000256" key="5">
    <source>
        <dbReference type="ARBA" id="ARBA00022794"/>
    </source>
</evidence>
<keyword evidence="7" id="KW-0966">Cell projection</keyword>
<dbReference type="InterPro" id="IPR052319">
    <property type="entry name" value="Centriolar_ciliogenesis_assoc"/>
</dbReference>
<protein>
    <submittedName>
        <fullName evidence="9">HYLS1 protein</fullName>
    </submittedName>
</protein>
<evidence type="ECO:0000256" key="2">
    <source>
        <dbReference type="ARBA" id="ARBA00004138"/>
    </source>
</evidence>
<feature type="domain" description="Centriolar and ciliogenesis-associated protein HYLS1 C-terminal" evidence="8">
    <location>
        <begin position="2"/>
        <end position="53"/>
    </location>
</feature>
<evidence type="ECO:0000256" key="1">
    <source>
        <dbReference type="ARBA" id="ARBA00004114"/>
    </source>
</evidence>
<evidence type="ECO:0000256" key="6">
    <source>
        <dbReference type="ARBA" id="ARBA00023212"/>
    </source>
</evidence>
<dbReference type="AlphaFoldDB" id="A0A7L3L1K1"/>
<proteinExistence type="inferred from homology"/>
<accession>A0A7L3L1K1</accession>
<organism evidence="9 10">
    <name type="scientific">Turnix velox</name>
    <name type="common">Little buttonquail</name>
    <dbReference type="NCBI Taxonomy" id="2529409"/>
    <lineage>
        <taxon>Eukaryota</taxon>
        <taxon>Metazoa</taxon>
        <taxon>Chordata</taxon>
        <taxon>Craniata</taxon>
        <taxon>Vertebrata</taxon>
        <taxon>Euteleostomi</taxon>
        <taxon>Archelosauria</taxon>
        <taxon>Archosauria</taxon>
        <taxon>Dinosauria</taxon>
        <taxon>Saurischia</taxon>
        <taxon>Theropoda</taxon>
        <taxon>Coelurosauria</taxon>
        <taxon>Aves</taxon>
        <taxon>Neognathae</taxon>
        <taxon>Neoaves</taxon>
        <taxon>Charadriiformes</taxon>
        <taxon>Turnicidae</taxon>
        <taxon>Turnix</taxon>
    </lineage>
</organism>
<sequence length="61" mass="7242">EERRELRWRIRGMMAQKPPEPPRGRHPLVPNTYVVPTGKKRSALRWSVRWDLAQGVVPRKD</sequence>
<dbReference type="OrthoDB" id="6343432at2759"/>
<dbReference type="Proteomes" id="UP000582182">
    <property type="component" value="Unassembled WGS sequence"/>
</dbReference>
<dbReference type="GO" id="GO:0097730">
    <property type="term" value="C:non-motile cilium"/>
    <property type="evidence" value="ECO:0007669"/>
    <property type="project" value="TreeGrafter"/>
</dbReference>
<name>A0A7L3L1K1_9CHAR</name>
<evidence type="ECO:0000256" key="3">
    <source>
        <dbReference type="ARBA" id="ARBA00010091"/>
    </source>
</evidence>
<keyword evidence="6" id="KW-0206">Cytoskeleton</keyword>
<reference evidence="9 10" key="1">
    <citation type="submission" date="2019-09" db="EMBL/GenBank/DDBJ databases">
        <title>Bird 10,000 Genomes (B10K) Project - Family phase.</title>
        <authorList>
            <person name="Zhang G."/>
        </authorList>
    </citation>
    <scope>NUCLEOTIDE SEQUENCE [LARGE SCALE GENOMIC DNA]</scope>
    <source>
        <strain evidence="9">B10K-DU-029-46</strain>
    </source>
</reference>
<keyword evidence="4" id="KW-0963">Cytoplasm</keyword>
<evidence type="ECO:0000256" key="7">
    <source>
        <dbReference type="ARBA" id="ARBA00023273"/>
    </source>
</evidence>
<keyword evidence="10" id="KW-1185">Reference proteome</keyword>